<keyword evidence="3" id="KW-1185">Reference proteome</keyword>
<feature type="region of interest" description="Disordered" evidence="1">
    <location>
        <begin position="22"/>
        <end position="74"/>
    </location>
</feature>
<organism evidence="2 3">
    <name type="scientific">Cyberlindnera jadinii (strain ATCC 18201 / CBS 1600 / BCRC 20928 / JCM 3617 / NBRC 0987 / NRRL Y-1542)</name>
    <name type="common">Torula yeast</name>
    <name type="synonym">Candida utilis</name>
    <dbReference type="NCBI Taxonomy" id="983966"/>
    <lineage>
        <taxon>Eukaryota</taxon>
        <taxon>Fungi</taxon>
        <taxon>Dikarya</taxon>
        <taxon>Ascomycota</taxon>
        <taxon>Saccharomycotina</taxon>
        <taxon>Saccharomycetes</taxon>
        <taxon>Phaffomycetales</taxon>
        <taxon>Phaffomycetaceae</taxon>
        <taxon>Cyberlindnera</taxon>
    </lineage>
</organism>
<sequence>MRVYNKKLLEVLSVKEEMRDMEQAQEANITPRVDADELRSQVSSSDSDFSVISSDEHSQEQSEDRHENGPEFSGSAAEVKFRYRLSGDWSEVFTDENAATDHDIRSLDSSSSGNNIPDVISTEEDDSVAELGGGISRCTSNNSQRGEELRTTNKLESMKEVEITGNMSPCFDDNCNSQSQSLSTLKGSEPGLNRSLSYSFPDPVKSTDTISGKDIDLQHMEFTKVRSHNGLNLPSWKNIGIMVLLGLLVFDRTIQIFGADGPSSKYIYSYLEPTVDPPTVEVEVDDFISLKKDFLDLSNRLFKYASLKGSEVVTDQSEKLSHVYSVGMSHTKAGLGNAQPYLAMIKESLSHGAKQYESNLCELWRATGKGAVHIQTKFSAIKSEVLKELNSINQEAERRNKERRIFLETVVFPRVVKFTKASSESLKKSISAFSDAAYVTYTATVVPSAEYGLKTASKKGAELFRYLNTTVYEVKESEVFSRGWVKTKDYFAIASETGKRGLGSFWTRVEVRKEQIPKTMNLFGKKFFDNMSHLRKSIDEAGRGADRVYSSVLRNYWRSIGTGSQ</sequence>
<protein>
    <submittedName>
        <fullName evidence="2">Uncharacterized protein</fullName>
    </submittedName>
</protein>
<feature type="compositionally biased region" description="Low complexity" evidence="1">
    <location>
        <begin position="40"/>
        <end position="53"/>
    </location>
</feature>
<dbReference type="Proteomes" id="UP000094389">
    <property type="component" value="Unassembled WGS sequence"/>
</dbReference>
<evidence type="ECO:0000313" key="3">
    <source>
        <dbReference type="Proteomes" id="UP000094389"/>
    </source>
</evidence>
<dbReference type="AlphaFoldDB" id="A0A1E4S6U8"/>
<gene>
    <name evidence="2" type="ORF">CYBJADRAFT_160649</name>
</gene>
<evidence type="ECO:0000313" key="2">
    <source>
        <dbReference type="EMBL" id="ODV75200.1"/>
    </source>
</evidence>
<evidence type="ECO:0000256" key="1">
    <source>
        <dbReference type="SAM" id="MobiDB-lite"/>
    </source>
</evidence>
<proteinExistence type="predicted"/>
<reference evidence="2 3" key="1">
    <citation type="journal article" date="2016" name="Proc. Natl. Acad. Sci. U.S.A.">
        <title>Comparative genomics of biotechnologically important yeasts.</title>
        <authorList>
            <person name="Riley R."/>
            <person name="Haridas S."/>
            <person name="Wolfe K.H."/>
            <person name="Lopes M.R."/>
            <person name="Hittinger C.T."/>
            <person name="Goeker M."/>
            <person name="Salamov A.A."/>
            <person name="Wisecaver J.H."/>
            <person name="Long T.M."/>
            <person name="Calvey C.H."/>
            <person name="Aerts A.L."/>
            <person name="Barry K.W."/>
            <person name="Choi C."/>
            <person name="Clum A."/>
            <person name="Coughlan A.Y."/>
            <person name="Deshpande S."/>
            <person name="Douglass A.P."/>
            <person name="Hanson S.J."/>
            <person name="Klenk H.-P."/>
            <person name="LaButti K.M."/>
            <person name="Lapidus A."/>
            <person name="Lindquist E.A."/>
            <person name="Lipzen A.M."/>
            <person name="Meier-Kolthoff J.P."/>
            <person name="Ohm R.A."/>
            <person name="Otillar R.P."/>
            <person name="Pangilinan J.L."/>
            <person name="Peng Y."/>
            <person name="Rokas A."/>
            <person name="Rosa C.A."/>
            <person name="Scheuner C."/>
            <person name="Sibirny A.A."/>
            <person name="Slot J.C."/>
            <person name="Stielow J.B."/>
            <person name="Sun H."/>
            <person name="Kurtzman C.P."/>
            <person name="Blackwell M."/>
            <person name="Grigoriev I.V."/>
            <person name="Jeffries T.W."/>
        </authorList>
    </citation>
    <scope>NUCLEOTIDE SEQUENCE [LARGE SCALE GENOMIC DNA]</scope>
    <source>
        <strain evidence="3">ATCC 18201 / CBS 1600 / BCRC 20928 / JCM 3617 / NBRC 0987 / NRRL Y-1542</strain>
    </source>
</reference>
<name>A0A1E4S6U8_CYBJN</name>
<dbReference type="GeneID" id="30987939"/>
<dbReference type="EMBL" id="KV453926">
    <property type="protein sequence ID" value="ODV75200.1"/>
    <property type="molecule type" value="Genomic_DNA"/>
</dbReference>
<accession>A0A1E4S6U8</accession>
<dbReference type="RefSeq" id="XP_020072239.1">
    <property type="nucleotide sequence ID" value="XM_020213543.1"/>
</dbReference>
<dbReference type="OrthoDB" id="10652395at2759"/>
<feature type="compositionally biased region" description="Basic and acidic residues" evidence="1">
    <location>
        <begin position="54"/>
        <end position="69"/>
    </location>
</feature>